<dbReference type="PROSITE" id="PS51898">
    <property type="entry name" value="TYR_RECOMBINASE"/>
    <property type="match status" value="1"/>
</dbReference>
<evidence type="ECO:0000256" key="3">
    <source>
        <dbReference type="ARBA" id="ARBA00023125"/>
    </source>
</evidence>
<dbReference type="Pfam" id="PF00589">
    <property type="entry name" value="Phage_integrase"/>
    <property type="match status" value="1"/>
</dbReference>
<dbReference type="GO" id="GO:0015074">
    <property type="term" value="P:DNA integration"/>
    <property type="evidence" value="ECO:0007669"/>
    <property type="project" value="UniProtKB-KW"/>
</dbReference>
<dbReference type="InterPro" id="IPR013762">
    <property type="entry name" value="Integrase-like_cat_sf"/>
</dbReference>
<name>A0A921ICD5_9LACO</name>
<dbReference type="Pfam" id="PF14659">
    <property type="entry name" value="Phage_int_SAM_3"/>
    <property type="match status" value="1"/>
</dbReference>
<dbReference type="InterPro" id="IPR004107">
    <property type="entry name" value="Integrase_SAM-like_N"/>
</dbReference>
<dbReference type="PANTHER" id="PTHR30349">
    <property type="entry name" value="PHAGE INTEGRASE-RELATED"/>
    <property type="match status" value="1"/>
</dbReference>
<comment type="caution">
    <text evidence="6">The sequence shown here is derived from an EMBL/GenBank/DDBJ whole genome shotgun (WGS) entry which is preliminary data.</text>
</comment>
<dbReference type="SUPFAM" id="SSF56349">
    <property type="entry name" value="DNA breaking-rejoining enzymes"/>
    <property type="match status" value="1"/>
</dbReference>
<organism evidence="6 7">
    <name type="scientific">Ligilactobacillus salivarius</name>
    <dbReference type="NCBI Taxonomy" id="1624"/>
    <lineage>
        <taxon>Bacteria</taxon>
        <taxon>Bacillati</taxon>
        <taxon>Bacillota</taxon>
        <taxon>Bacilli</taxon>
        <taxon>Lactobacillales</taxon>
        <taxon>Lactobacillaceae</taxon>
        <taxon>Ligilactobacillus</taxon>
    </lineage>
</organism>
<dbReference type="Gene3D" id="1.10.150.130">
    <property type="match status" value="1"/>
</dbReference>
<dbReference type="Pfam" id="PF14657">
    <property type="entry name" value="Arm-DNA-bind_4"/>
    <property type="match status" value="1"/>
</dbReference>
<comment type="similarity">
    <text evidence="1">Belongs to the 'phage' integrase family.</text>
</comment>
<dbReference type="GO" id="GO:0003677">
    <property type="term" value="F:DNA binding"/>
    <property type="evidence" value="ECO:0007669"/>
    <property type="project" value="UniProtKB-KW"/>
</dbReference>
<feature type="domain" description="Tyr recombinase" evidence="5">
    <location>
        <begin position="173"/>
        <end position="363"/>
    </location>
</feature>
<dbReference type="InterPro" id="IPR028259">
    <property type="entry name" value="AP2-like_int_N"/>
</dbReference>
<reference evidence="6" key="2">
    <citation type="submission" date="2021-09" db="EMBL/GenBank/DDBJ databases">
        <authorList>
            <person name="Gilroy R."/>
        </authorList>
    </citation>
    <scope>NUCLEOTIDE SEQUENCE</scope>
    <source>
        <strain evidence="6">CHK189-29639</strain>
    </source>
</reference>
<dbReference type="InterPro" id="IPR010998">
    <property type="entry name" value="Integrase_recombinase_N"/>
</dbReference>
<dbReference type="PANTHER" id="PTHR30349:SF64">
    <property type="entry name" value="PROPHAGE INTEGRASE INTD-RELATED"/>
    <property type="match status" value="1"/>
</dbReference>
<reference evidence="6" key="1">
    <citation type="journal article" date="2021" name="PeerJ">
        <title>Extensive microbial diversity within the chicken gut microbiome revealed by metagenomics and culture.</title>
        <authorList>
            <person name="Gilroy R."/>
            <person name="Ravi A."/>
            <person name="Getino M."/>
            <person name="Pursley I."/>
            <person name="Horton D.L."/>
            <person name="Alikhan N.F."/>
            <person name="Baker D."/>
            <person name="Gharbi K."/>
            <person name="Hall N."/>
            <person name="Watson M."/>
            <person name="Adriaenssens E.M."/>
            <person name="Foster-Nyarko E."/>
            <person name="Jarju S."/>
            <person name="Secka A."/>
            <person name="Antonio M."/>
            <person name="Oren A."/>
            <person name="Chaudhuri R.R."/>
            <person name="La Ragione R."/>
            <person name="Hildebrand F."/>
            <person name="Pallen M.J."/>
        </authorList>
    </citation>
    <scope>NUCLEOTIDE SEQUENCE</scope>
    <source>
        <strain evidence="6">CHK189-29639</strain>
    </source>
</reference>
<dbReference type="InterPro" id="IPR011010">
    <property type="entry name" value="DNA_brk_join_enz"/>
</dbReference>
<dbReference type="CDD" id="cd01189">
    <property type="entry name" value="INT_ICEBs1_C_like"/>
    <property type="match status" value="1"/>
</dbReference>
<gene>
    <name evidence="6" type="ORF">K8V06_03965</name>
</gene>
<evidence type="ECO:0000313" key="7">
    <source>
        <dbReference type="Proteomes" id="UP000759256"/>
    </source>
</evidence>
<evidence type="ECO:0000259" key="5">
    <source>
        <dbReference type="PROSITE" id="PS51898"/>
    </source>
</evidence>
<dbReference type="InterPro" id="IPR002104">
    <property type="entry name" value="Integrase_catalytic"/>
</dbReference>
<dbReference type="EMBL" id="DYVK01000040">
    <property type="protein sequence ID" value="HJG15282.1"/>
    <property type="molecule type" value="Genomic_DNA"/>
</dbReference>
<keyword evidence="4" id="KW-0233">DNA recombination</keyword>
<dbReference type="Gene3D" id="1.10.443.10">
    <property type="entry name" value="Intergrase catalytic core"/>
    <property type="match status" value="1"/>
</dbReference>
<keyword evidence="2" id="KW-0229">DNA integration</keyword>
<proteinExistence type="inferred from homology"/>
<accession>A0A921ICD5</accession>
<evidence type="ECO:0000256" key="2">
    <source>
        <dbReference type="ARBA" id="ARBA00022908"/>
    </source>
</evidence>
<evidence type="ECO:0000313" key="6">
    <source>
        <dbReference type="EMBL" id="HJG15282.1"/>
    </source>
</evidence>
<dbReference type="RefSeq" id="WP_143455828.1">
    <property type="nucleotide sequence ID" value="NZ_JAUDEC010000003.1"/>
</dbReference>
<dbReference type="InterPro" id="IPR050090">
    <property type="entry name" value="Tyrosine_recombinase_XerCD"/>
</dbReference>
<sequence length="371" mass="43176">MSDIKAYTNKKGEKLYKFRIYVGLVDGKSKYVNRAGFRTKTEAKKAYQEVKFSAYQGEYRQESNLDVNLRTFGDLYDFWLKQYKNTVRGSSYYVIKKGLDKNVYPYLKSKQLKSITLIDCQNLINRLLKTNPGNYVILSVYTKKILQYAVTLKLISENPMNNVIKPRKKKTYGSDNYYSKEELKTFLAYSKKEEFHVYVLFRLLAYSGMRIGELLALKVADIDFNTSQISITKTISSDADSRFELHKPKTTTGNRIISVDPDTINLVSTLTKDKKKDDFIFRFYGCSKPYSPRTVALWKNKIIKKANLREISLHGFRHTYTSLLFESGVNIKEIQRQLGHSKVEMTLNVYTHLSRNNNNDIGSRFNDYLNN</sequence>
<keyword evidence="3" id="KW-0238">DNA-binding</keyword>
<evidence type="ECO:0000256" key="1">
    <source>
        <dbReference type="ARBA" id="ARBA00008857"/>
    </source>
</evidence>
<protein>
    <submittedName>
        <fullName evidence="6">Site-specific integrase</fullName>
    </submittedName>
</protein>
<dbReference type="GO" id="GO:0006310">
    <property type="term" value="P:DNA recombination"/>
    <property type="evidence" value="ECO:0007669"/>
    <property type="project" value="UniProtKB-KW"/>
</dbReference>
<dbReference type="Proteomes" id="UP000759256">
    <property type="component" value="Unassembled WGS sequence"/>
</dbReference>
<evidence type="ECO:0000256" key="4">
    <source>
        <dbReference type="ARBA" id="ARBA00023172"/>
    </source>
</evidence>
<dbReference type="AlphaFoldDB" id="A0A921ICD5"/>